<dbReference type="EMBL" id="CP182909">
    <property type="protein sequence ID" value="XPM62868.1"/>
    <property type="molecule type" value="Genomic_DNA"/>
</dbReference>
<gene>
    <name evidence="1" type="ORF">BH720_025495</name>
</gene>
<sequence>MGWVKFAPLDVGSLDGVPDFCLSLSQDRIYLWLDIIAICKINLKFLNMS</sequence>
<keyword evidence="2" id="KW-1185">Reference proteome</keyword>
<dbReference type="Proteomes" id="UP000095472">
    <property type="component" value="Chromosome"/>
</dbReference>
<protein>
    <submittedName>
        <fullName evidence="1">Uncharacterized protein</fullName>
    </submittedName>
</protein>
<proteinExistence type="predicted"/>
<name>A0ACD5GQ49_9CYAN</name>
<evidence type="ECO:0000313" key="1">
    <source>
        <dbReference type="EMBL" id="XPM62868.1"/>
    </source>
</evidence>
<evidence type="ECO:0000313" key="2">
    <source>
        <dbReference type="Proteomes" id="UP000095472"/>
    </source>
</evidence>
<organism evidence="1 2">
    <name type="scientific">Desertifilum tharense IPPAS B-1220</name>
    <dbReference type="NCBI Taxonomy" id="1781255"/>
    <lineage>
        <taxon>Bacteria</taxon>
        <taxon>Bacillati</taxon>
        <taxon>Cyanobacteriota</taxon>
        <taxon>Cyanophyceae</taxon>
        <taxon>Desertifilales</taxon>
        <taxon>Desertifilaceae</taxon>
        <taxon>Desertifilum</taxon>
    </lineage>
</organism>
<accession>A0ACD5GQ49</accession>
<reference evidence="1 2" key="1">
    <citation type="journal article" date="2016" name="Genome Announc.">
        <title>Draft Genome Sequence of the Thermotolerant Cyanobacterium Desertifilum sp. IPPAS B-1220.</title>
        <authorList>
            <person name="Mironov K.S."/>
            <person name="Sinetova M.A."/>
            <person name="Bolatkhan K."/>
            <person name="Zayadan B.K."/>
            <person name="Ustinova V.V."/>
            <person name="Kupriyanova E.V."/>
            <person name="Skrypnik A.N."/>
            <person name="Gogoleva N.E."/>
            <person name="Gogolev Y.V."/>
            <person name="Los D.A."/>
        </authorList>
    </citation>
    <scope>NUCLEOTIDE SEQUENCE [LARGE SCALE GENOMIC DNA]</scope>
    <source>
        <strain evidence="1 2">IPPAS B-1220</strain>
    </source>
</reference>